<dbReference type="OrthoDB" id="6687220at2"/>
<organism evidence="1 2">
    <name type="scientific">Methylovirgula ligni</name>
    <dbReference type="NCBI Taxonomy" id="569860"/>
    <lineage>
        <taxon>Bacteria</taxon>
        <taxon>Pseudomonadati</taxon>
        <taxon>Pseudomonadota</taxon>
        <taxon>Alphaproteobacteria</taxon>
        <taxon>Hyphomicrobiales</taxon>
        <taxon>Beijerinckiaceae</taxon>
        <taxon>Methylovirgula</taxon>
    </lineage>
</organism>
<keyword evidence="2" id="KW-1185">Reference proteome</keyword>
<accession>A0A3D9YP34</accession>
<name>A0A3D9YP34_9HYPH</name>
<gene>
    <name evidence="1" type="ORF">DES32_3169</name>
</gene>
<dbReference type="Proteomes" id="UP000256900">
    <property type="component" value="Unassembled WGS sequence"/>
</dbReference>
<dbReference type="EMBL" id="QUMO01000006">
    <property type="protein sequence ID" value="REF83253.1"/>
    <property type="molecule type" value="Genomic_DNA"/>
</dbReference>
<reference evidence="1 2" key="1">
    <citation type="submission" date="2018-08" db="EMBL/GenBank/DDBJ databases">
        <title>Genomic Encyclopedia of Type Strains, Phase IV (KMG-IV): sequencing the most valuable type-strain genomes for metagenomic binning, comparative biology and taxonomic classification.</title>
        <authorList>
            <person name="Goeker M."/>
        </authorList>
    </citation>
    <scope>NUCLEOTIDE SEQUENCE [LARGE SCALE GENOMIC DNA]</scope>
    <source>
        <strain evidence="1 2">BW863</strain>
    </source>
</reference>
<comment type="caution">
    <text evidence="1">The sequence shown here is derived from an EMBL/GenBank/DDBJ whole genome shotgun (WGS) entry which is preliminary data.</text>
</comment>
<sequence length="161" mass="16464">MIPTLEIDDSRIFVRLEKVSPAVAGSLAAAVAALIGPLVSDAQALALAHIHTQGLNPGAYLESIHGGMSEKSGSVIGYLRSGSPLVHLLEDGAQTPAHDILPKSATVLAFEGDAGRVYARAVHSPGATIPAYPALAPAFEEHAAQIADALRDAVGDAVSET</sequence>
<protein>
    <recommendedName>
        <fullName evidence="3">HK97 gp10 family phage protein</fullName>
    </recommendedName>
</protein>
<evidence type="ECO:0008006" key="3">
    <source>
        <dbReference type="Google" id="ProtNLM"/>
    </source>
</evidence>
<evidence type="ECO:0000313" key="2">
    <source>
        <dbReference type="Proteomes" id="UP000256900"/>
    </source>
</evidence>
<dbReference type="RefSeq" id="WP_115837783.1">
    <property type="nucleotide sequence ID" value="NZ_CP025086.1"/>
</dbReference>
<evidence type="ECO:0000313" key="1">
    <source>
        <dbReference type="EMBL" id="REF83253.1"/>
    </source>
</evidence>
<dbReference type="AlphaFoldDB" id="A0A3D9YP34"/>
<proteinExistence type="predicted"/>